<dbReference type="PANTHER" id="PTHR35863">
    <property type="entry name" value="COBALT-PRECORRIN-5B C(1)-METHYLTRANSFERASE"/>
    <property type="match status" value="1"/>
</dbReference>
<dbReference type="GO" id="GO:0032259">
    <property type="term" value="P:methylation"/>
    <property type="evidence" value="ECO:0007669"/>
    <property type="project" value="UniProtKB-KW"/>
</dbReference>
<dbReference type="NCBIfam" id="NF000855">
    <property type="entry name" value="PRK00075.2-4"/>
    <property type="match status" value="1"/>
</dbReference>
<evidence type="ECO:0000256" key="1">
    <source>
        <dbReference type="ARBA" id="ARBA00022573"/>
    </source>
</evidence>
<keyword evidence="2 5" id="KW-0489">Methyltransferase</keyword>
<keyword evidence="7" id="KW-1185">Reference proteome</keyword>
<dbReference type="InterPro" id="IPR002748">
    <property type="entry name" value="CbiD"/>
</dbReference>
<organism evidence="6 7">
    <name type="scientific">Methanohalobium evestigatum (strain ATCC BAA-1072 / DSM 3721 / NBRC 107634 / OCM 161 / Z-7303)</name>
    <dbReference type="NCBI Taxonomy" id="644295"/>
    <lineage>
        <taxon>Archaea</taxon>
        <taxon>Methanobacteriati</taxon>
        <taxon>Methanobacteriota</taxon>
        <taxon>Stenosarchaea group</taxon>
        <taxon>Methanomicrobia</taxon>
        <taxon>Methanosarcinales</taxon>
        <taxon>Methanosarcinaceae</taxon>
        <taxon>Methanohalobium</taxon>
    </lineage>
</organism>
<protein>
    <recommendedName>
        <fullName evidence="5">Cobalt-precorrin-5B C(1)-methyltransferase</fullName>
        <ecNumber evidence="5">2.1.1.195</ecNumber>
    </recommendedName>
    <alternativeName>
        <fullName evidence="5">Cobalt-precorrin-6A synthase</fullName>
    </alternativeName>
</protein>
<dbReference type="KEGG" id="mev:Metev_2192"/>
<dbReference type="Gene3D" id="3.30.2110.10">
    <property type="entry name" value="CbiD-like"/>
    <property type="match status" value="1"/>
</dbReference>
<sequence>MIDPVNNTKIPDEWIERASIPREELIESIKNGMIVVLSDGSILKRGYTTGTTAAIAAKAAVLSLRKDIDSVTVPTPVGLRARMEVDAHHGHSVVSKLNNDHESDITRGIEFEAYAMESDETSIFAGEGIGTVIQDGLQIKKGNPAINPRPMQQIQDSVCEAVEELGINGVRVKISLPRGADVARNTLNDRIGITGGISILGSTGFVEPWSDHLGEMKEDLLKTASKVVITTGRIGVRYSTMLFPDHTVVLFGSRISEGLEVATGDVIICGLPGLILKWGDPDILTGSGYSTVSELVEKEPEGTRLQEAFEKTIKKAEGARVVIVNREGEIIKDSEGDK</sequence>
<dbReference type="Gene3D" id="3.40.50.10720">
    <property type="entry name" value="CbiD-like domains"/>
    <property type="match status" value="1"/>
</dbReference>
<reference evidence="6 7" key="1">
    <citation type="submission" date="2010-06" db="EMBL/GenBank/DDBJ databases">
        <title>Complete sequence chromosome of Methanohalobium evestigatum Z-7303.</title>
        <authorList>
            <consortium name="US DOE Joint Genome Institute"/>
            <person name="Lucas S."/>
            <person name="Copeland A."/>
            <person name="Lapidus A."/>
            <person name="Cheng J.-F."/>
            <person name="Bruce D."/>
            <person name="Goodwin L."/>
            <person name="Pitluck S."/>
            <person name="Saunders E."/>
            <person name="Detter J.C."/>
            <person name="Han C."/>
            <person name="Tapia R."/>
            <person name="Land M."/>
            <person name="Hauser L."/>
            <person name="Kyrpides N."/>
            <person name="Mikhailova N."/>
            <person name="Sieprawska-Lupa M."/>
            <person name="Whitman W.B."/>
            <person name="Anderson I."/>
            <person name="Woyke T."/>
        </authorList>
    </citation>
    <scope>NUCLEOTIDE SEQUENCE [LARGE SCALE GENOMIC DNA]</scope>
    <source>
        <strain evidence="7">ATCC BAA-1072 / DSM 3721 / NBRC 107634 / OCM 161 / Z-7303</strain>
    </source>
</reference>
<dbReference type="HAMAP" id="MF_00787">
    <property type="entry name" value="CbiD"/>
    <property type="match status" value="1"/>
</dbReference>
<dbReference type="Pfam" id="PF01888">
    <property type="entry name" value="CbiD"/>
    <property type="match status" value="1"/>
</dbReference>
<comment type="pathway">
    <text evidence="5">Cofactor biosynthesis; adenosylcobalamin biosynthesis; cob(II)yrinate a,c-diamide from sirohydrochlorin (anaerobic route): step 6/10.</text>
</comment>
<dbReference type="GeneID" id="9347853"/>
<dbReference type="PANTHER" id="PTHR35863:SF1">
    <property type="entry name" value="COBALT-PRECORRIN-5B C(1)-METHYLTRANSFERASE"/>
    <property type="match status" value="1"/>
</dbReference>
<keyword evidence="4 5" id="KW-0949">S-adenosyl-L-methionine</keyword>
<dbReference type="GO" id="GO:0043780">
    <property type="term" value="F:cobalt-precorrin-5B C1-methyltransferase activity"/>
    <property type="evidence" value="ECO:0007669"/>
    <property type="project" value="RHEA"/>
</dbReference>
<dbReference type="SUPFAM" id="SSF111342">
    <property type="entry name" value="CbiD-like"/>
    <property type="match status" value="1"/>
</dbReference>
<dbReference type="EC" id="2.1.1.195" evidence="5"/>
<comment type="similarity">
    <text evidence="5">Belongs to the CbiD family.</text>
</comment>
<dbReference type="UniPathway" id="UPA00148">
    <property type="reaction ID" value="UER00227"/>
</dbReference>
<gene>
    <name evidence="5" type="primary">cbiD</name>
    <name evidence="6" type="ordered locus">Metev_2192</name>
</gene>
<evidence type="ECO:0000256" key="3">
    <source>
        <dbReference type="ARBA" id="ARBA00022679"/>
    </source>
</evidence>
<dbReference type="NCBIfam" id="NF000856">
    <property type="entry name" value="PRK00075.2-5"/>
    <property type="match status" value="1"/>
</dbReference>
<proteinExistence type="inferred from homology"/>
<keyword evidence="1 5" id="KW-0169">Cobalamin biosynthesis</keyword>
<name>D7EAL9_METEZ</name>
<dbReference type="InterPro" id="IPR036074">
    <property type="entry name" value="CbiD_sf"/>
</dbReference>
<evidence type="ECO:0000313" key="7">
    <source>
        <dbReference type="Proteomes" id="UP000000391"/>
    </source>
</evidence>
<evidence type="ECO:0000256" key="4">
    <source>
        <dbReference type="ARBA" id="ARBA00022691"/>
    </source>
</evidence>
<dbReference type="HOGENOM" id="CLU_820433_0_0_2"/>
<dbReference type="RefSeq" id="WP_013195583.1">
    <property type="nucleotide sequence ID" value="NC_014253.1"/>
</dbReference>
<dbReference type="STRING" id="644295.Metev_2192"/>
<dbReference type="GO" id="GO:0019251">
    <property type="term" value="P:anaerobic cobalamin biosynthetic process"/>
    <property type="evidence" value="ECO:0007669"/>
    <property type="project" value="UniProtKB-UniRule"/>
</dbReference>
<keyword evidence="3 5" id="KW-0808">Transferase</keyword>
<evidence type="ECO:0000313" key="6">
    <source>
        <dbReference type="EMBL" id="ADI75018.1"/>
    </source>
</evidence>
<dbReference type="OrthoDB" id="10423at2157"/>
<evidence type="ECO:0000256" key="2">
    <source>
        <dbReference type="ARBA" id="ARBA00022603"/>
    </source>
</evidence>
<dbReference type="Proteomes" id="UP000000391">
    <property type="component" value="Chromosome"/>
</dbReference>
<accession>D7EAL9</accession>
<dbReference type="EMBL" id="CP002069">
    <property type="protein sequence ID" value="ADI75018.1"/>
    <property type="molecule type" value="Genomic_DNA"/>
</dbReference>
<comment type="catalytic activity">
    <reaction evidence="5">
        <text>Co-precorrin-5B + S-adenosyl-L-methionine = Co-precorrin-6A + S-adenosyl-L-homocysteine</text>
        <dbReference type="Rhea" id="RHEA:26285"/>
        <dbReference type="ChEBI" id="CHEBI:57856"/>
        <dbReference type="ChEBI" id="CHEBI:59789"/>
        <dbReference type="ChEBI" id="CHEBI:60063"/>
        <dbReference type="ChEBI" id="CHEBI:60064"/>
        <dbReference type="EC" id="2.1.1.195"/>
    </reaction>
</comment>
<dbReference type="AlphaFoldDB" id="D7EAL9"/>
<comment type="function">
    <text evidence="5">Catalyzes the methylation of C-1 in cobalt-precorrin-5B to form cobalt-precorrin-6A.</text>
</comment>
<evidence type="ECO:0000256" key="5">
    <source>
        <dbReference type="HAMAP-Rule" id="MF_00787"/>
    </source>
</evidence>